<sequence length="65" mass="6846">MAAFFRIANSAGTDDRLLKVTLSGADGDTTLSRHRMTSGRAAHAETVGSADPSRRQPCQVPSGLM</sequence>
<gene>
    <name evidence="2" type="ORF">ACFYM3_27285</name>
</gene>
<dbReference type="EMBL" id="JBIAFP010000017">
    <property type="protein sequence ID" value="MFE9228266.1"/>
    <property type="molecule type" value="Genomic_DNA"/>
</dbReference>
<comment type="caution">
    <text evidence="2">The sequence shown here is derived from an EMBL/GenBank/DDBJ whole genome shotgun (WGS) entry which is preliminary data.</text>
</comment>
<accession>A0ABW6LK82</accession>
<protein>
    <submittedName>
        <fullName evidence="2">Uncharacterized protein</fullName>
    </submittedName>
</protein>
<reference evidence="2 3" key="1">
    <citation type="submission" date="2024-10" db="EMBL/GenBank/DDBJ databases">
        <title>The Natural Products Discovery Center: Release of the First 8490 Sequenced Strains for Exploring Actinobacteria Biosynthetic Diversity.</title>
        <authorList>
            <person name="Kalkreuter E."/>
            <person name="Kautsar S.A."/>
            <person name="Yang D."/>
            <person name="Bader C.D."/>
            <person name="Teijaro C.N."/>
            <person name="Fluegel L."/>
            <person name="Davis C.M."/>
            <person name="Simpson J.R."/>
            <person name="Lauterbach L."/>
            <person name="Steele A.D."/>
            <person name="Gui C."/>
            <person name="Meng S."/>
            <person name="Li G."/>
            <person name="Viehrig K."/>
            <person name="Ye F."/>
            <person name="Su P."/>
            <person name="Kiefer A.F."/>
            <person name="Nichols A."/>
            <person name="Cepeda A.J."/>
            <person name="Yan W."/>
            <person name="Fan B."/>
            <person name="Jiang Y."/>
            <person name="Adhikari A."/>
            <person name="Zheng C.-J."/>
            <person name="Schuster L."/>
            <person name="Cowan T.M."/>
            <person name="Smanski M.J."/>
            <person name="Chevrette M.G."/>
            <person name="De Carvalho L.P.S."/>
            <person name="Shen B."/>
        </authorList>
    </citation>
    <scope>NUCLEOTIDE SEQUENCE [LARGE SCALE GENOMIC DNA]</scope>
    <source>
        <strain evidence="2 3">NPDC007066</strain>
    </source>
</reference>
<dbReference type="RefSeq" id="WP_358285802.1">
    <property type="nucleotide sequence ID" value="NZ_JBEYGJ010000024.1"/>
</dbReference>
<evidence type="ECO:0000256" key="1">
    <source>
        <dbReference type="SAM" id="MobiDB-lite"/>
    </source>
</evidence>
<evidence type="ECO:0000313" key="3">
    <source>
        <dbReference type="Proteomes" id="UP001601288"/>
    </source>
</evidence>
<feature type="region of interest" description="Disordered" evidence="1">
    <location>
        <begin position="26"/>
        <end position="65"/>
    </location>
</feature>
<keyword evidence="3" id="KW-1185">Reference proteome</keyword>
<organism evidence="2 3">
    <name type="scientific">Streptomyces massasporeus</name>
    <dbReference type="NCBI Taxonomy" id="67324"/>
    <lineage>
        <taxon>Bacteria</taxon>
        <taxon>Bacillati</taxon>
        <taxon>Actinomycetota</taxon>
        <taxon>Actinomycetes</taxon>
        <taxon>Kitasatosporales</taxon>
        <taxon>Streptomycetaceae</taxon>
        <taxon>Streptomyces</taxon>
    </lineage>
</organism>
<evidence type="ECO:0000313" key="2">
    <source>
        <dbReference type="EMBL" id="MFE9228266.1"/>
    </source>
</evidence>
<dbReference type="Proteomes" id="UP001601288">
    <property type="component" value="Unassembled WGS sequence"/>
</dbReference>
<proteinExistence type="predicted"/>
<name>A0ABW6LK82_9ACTN</name>